<organism evidence="1 2">
    <name type="scientific">Giardia duodenalis assemblage B</name>
    <dbReference type="NCBI Taxonomy" id="1394984"/>
    <lineage>
        <taxon>Eukaryota</taxon>
        <taxon>Metamonada</taxon>
        <taxon>Diplomonadida</taxon>
        <taxon>Hexamitidae</taxon>
        <taxon>Giardiinae</taxon>
        <taxon>Giardia</taxon>
    </lineage>
</organism>
<dbReference type="EMBL" id="JXTI01000137">
    <property type="protein sequence ID" value="KWX12069.1"/>
    <property type="molecule type" value="Genomic_DNA"/>
</dbReference>
<comment type="caution">
    <text evidence="1">The sequence shown here is derived from an EMBL/GenBank/DDBJ whole genome shotgun (WGS) entry which is preliminary data.</text>
</comment>
<evidence type="ECO:0000313" key="1">
    <source>
        <dbReference type="EMBL" id="KWX12069.1"/>
    </source>
</evidence>
<dbReference type="Proteomes" id="UP000070089">
    <property type="component" value="Unassembled WGS sequence"/>
</dbReference>
<dbReference type="OrthoDB" id="10252060at2759"/>
<gene>
    <name evidence="1" type="ORF">QR46_3953</name>
</gene>
<evidence type="ECO:0000313" key="2">
    <source>
        <dbReference type="Proteomes" id="UP000070089"/>
    </source>
</evidence>
<proteinExistence type="predicted"/>
<name>A0A132NPM8_GIAIN</name>
<reference evidence="1 2" key="1">
    <citation type="journal article" date="2015" name="Mol. Biochem. Parasitol.">
        <title>Identification of polymorphic genes for use in assemblage B genotyping assays through comparative genomics of multiple assemblage B Giardia duodenalis isolates.</title>
        <authorList>
            <person name="Wielinga C."/>
            <person name="Thompson R.C."/>
            <person name="Monis P."/>
            <person name="Ryan U."/>
        </authorList>
    </citation>
    <scope>NUCLEOTIDE SEQUENCE [LARGE SCALE GENOMIC DNA]</scope>
    <source>
        <strain evidence="1 2">BAH15c1</strain>
    </source>
</reference>
<dbReference type="VEuPathDB" id="GiardiaDB:QR46_3953"/>
<accession>A0A132NPM8</accession>
<dbReference type="AlphaFoldDB" id="A0A132NPM8"/>
<sequence>MTLKLKMPQFSDTSQCQRWLFSSPEALQSARRTAYTSCPTLTHSLRYYQNEYPLKGAPPNFVNYMISSQLINPYQTITLALCDLNNEKAKNLGRFVVAYDFNEVIALSVFARQFITQGVRKYPEIQTAYNRMTQRFSAFSPDILHKSFLYYQVKTAEVLARRMTCFLVVSLIHPLSPLLISILLSFKIGSCDCFQRRETYVPRLYDTRYITDSPCLEEACGIRADDPVKDIKLRDLNKKTGELFSEIYCVMKKHELYLLQKLDFSVYCVLADDYIDDEFVFSTLQSAGLRLKHESEMEVTYNIIEAELEFMLTATRLTDSYLLCEPDVIAVFCVIEGTLLYAQRHSNIIPLKTTREDIYATIASTLASKDPQIGLKLKLVRDTLFYFACGSIPDVPEEIYNDAKKAADSIMPMDSVKYNTKNYLEFLRKYFSFKVVMLKGD</sequence>
<protein>
    <submittedName>
        <fullName evidence="1">Uncharacterized protein</fullName>
    </submittedName>
</protein>